<keyword evidence="10 13" id="KW-1133">Transmembrane helix</keyword>
<reference evidence="15 16" key="1">
    <citation type="submission" date="2017-08" db="EMBL/GenBank/DDBJ databases">
        <title>Infants hospitalized years apart are colonized by the same room-sourced microbial strains.</title>
        <authorList>
            <person name="Brooks B."/>
            <person name="Olm M.R."/>
            <person name="Firek B.A."/>
            <person name="Baker R."/>
            <person name="Thomas B.C."/>
            <person name="Morowitz M.J."/>
            <person name="Banfield J.F."/>
        </authorList>
    </citation>
    <scope>NUCLEOTIDE SEQUENCE [LARGE SCALE GENOMIC DNA]</scope>
    <source>
        <strain evidence="15">S2_018_000_R2_101</strain>
    </source>
</reference>
<evidence type="ECO:0000256" key="8">
    <source>
        <dbReference type="ARBA" id="ARBA00022777"/>
    </source>
</evidence>
<dbReference type="InterPro" id="IPR027417">
    <property type="entry name" value="P-loop_NTPase"/>
</dbReference>
<keyword evidence="5" id="KW-0808">Transferase</keyword>
<evidence type="ECO:0000256" key="5">
    <source>
        <dbReference type="ARBA" id="ARBA00022679"/>
    </source>
</evidence>
<dbReference type="PANTHER" id="PTHR45569:SF1">
    <property type="entry name" value="SENSOR PROTEIN KDPD"/>
    <property type="match status" value="1"/>
</dbReference>
<feature type="transmembrane region" description="Helical" evidence="13">
    <location>
        <begin position="380"/>
        <end position="400"/>
    </location>
</feature>
<keyword evidence="11" id="KW-0902">Two-component regulatory system</keyword>
<dbReference type="Pfam" id="PF13493">
    <property type="entry name" value="DUF4118"/>
    <property type="match status" value="1"/>
</dbReference>
<keyword evidence="8 15" id="KW-0418">Kinase</keyword>
<dbReference type="CDD" id="cd00075">
    <property type="entry name" value="HATPase"/>
    <property type="match status" value="1"/>
</dbReference>
<dbReference type="CDD" id="cd00082">
    <property type="entry name" value="HisKA"/>
    <property type="match status" value="1"/>
</dbReference>
<evidence type="ECO:0000256" key="12">
    <source>
        <dbReference type="ARBA" id="ARBA00023136"/>
    </source>
</evidence>
<dbReference type="PANTHER" id="PTHR45569">
    <property type="entry name" value="SENSOR PROTEIN KDPD"/>
    <property type="match status" value="1"/>
</dbReference>
<comment type="catalytic activity">
    <reaction evidence="1">
        <text>ATP + protein L-histidine = ADP + protein N-phospho-L-histidine.</text>
        <dbReference type="EC" id="2.7.13.3"/>
    </reaction>
</comment>
<evidence type="ECO:0000256" key="10">
    <source>
        <dbReference type="ARBA" id="ARBA00022989"/>
    </source>
</evidence>
<dbReference type="InterPro" id="IPR025201">
    <property type="entry name" value="KdpD_TM"/>
</dbReference>
<name>A0A2W5C5F2_9SPHN</name>
<evidence type="ECO:0000256" key="7">
    <source>
        <dbReference type="ARBA" id="ARBA00022741"/>
    </source>
</evidence>
<dbReference type="Pfam" id="PF02518">
    <property type="entry name" value="HATPase_c"/>
    <property type="match status" value="1"/>
</dbReference>
<sequence>MRQAQREDRGKLKIFLGAAPGVGKTFEMLREGAERLRAGVDVVIGVVETHGRAETEALLAPFEIISRMPVAHATGTLMEMDLDAILARAPRLVLVDEYAHSNPEECRHPKRWQDVDELLAAGIDVYTTLNVQHIESLGDVVASFTRVRVRETVPDSAIDQAEIEIVDLPPDELIERLKEGKVYVPDEATRALTHFFSKSNLSALRELALRRAALSIDHQMLEHLDANAVPGTFAAGERVLVAVSELPGSDMIVRTAKRLADALHAPWTAVFIETPRAETFSKADRARLADALRLAGTLGATIATVPAENVTAGLLAQIQGMRATQLVMGKSVRSWWFELRHGSVVDRLLKHSEGLAVHVIPATGTRDAQTSRRSAPASRWGSPLVWGLVSLMIALTTGFAELVEPVIGGGGIDLIYLVPTIAAGTLYGLRVGLITGAICALAYNFFFLPPLYTFTIGDPQSVFTVVVLLAVATFASKLAGQLRSRAALGVRSARENAAVAGFAQTLARVSDAESTADAICEEVARLLDVNAIILARNPEGGAPRILAAHPPVERLDPVDIAAVDWAFARGEAAGHGSSTLNAADWQFHPLKTSLGVLAVLGVAREDGADPVPSDRALLLATLVGQAALAHERIALESEMRDLSMLKERDRLRTALLSSIGHDLRTPLTVIAAAVEALKAEIPRSETLPILKSETQRLRRFLDDLLDMARIDAGALHLAPEATDLTDAVASAVHDLRGTLDSDAVDLAVPPTLPLVNADPRLLHHILVNLLANAAQHGGGAIRIEAARRQGGLTLSVLDRGPGLADDRIATIFDTFQRGDGQDRTGGSGLGLAIVKGFADAMHVRVYATNREGGGAAFTLDFDEAHVVKAGAPGEAEADQA</sequence>
<dbReference type="SUPFAM" id="SSF52402">
    <property type="entry name" value="Adenine nucleotide alpha hydrolases-like"/>
    <property type="match status" value="1"/>
</dbReference>
<dbReference type="Gene3D" id="3.30.450.40">
    <property type="match status" value="1"/>
</dbReference>
<evidence type="ECO:0000256" key="3">
    <source>
        <dbReference type="ARBA" id="ARBA00012438"/>
    </source>
</evidence>
<feature type="transmembrane region" description="Helical" evidence="13">
    <location>
        <begin position="460"/>
        <end position="479"/>
    </location>
</feature>
<evidence type="ECO:0000256" key="4">
    <source>
        <dbReference type="ARBA" id="ARBA00022553"/>
    </source>
</evidence>
<dbReference type="InterPro" id="IPR036890">
    <property type="entry name" value="HATPase_C_sf"/>
</dbReference>
<comment type="caution">
    <text evidence="15">The sequence shown here is derived from an EMBL/GenBank/DDBJ whole genome shotgun (WGS) entry which is preliminary data.</text>
</comment>
<evidence type="ECO:0000259" key="14">
    <source>
        <dbReference type="PROSITE" id="PS50109"/>
    </source>
</evidence>
<evidence type="ECO:0000313" key="16">
    <source>
        <dbReference type="Proteomes" id="UP000249066"/>
    </source>
</evidence>
<evidence type="ECO:0000256" key="13">
    <source>
        <dbReference type="SAM" id="Phobius"/>
    </source>
</evidence>
<dbReference type="EMBL" id="QFNN01000026">
    <property type="protein sequence ID" value="PZO90545.1"/>
    <property type="molecule type" value="Genomic_DNA"/>
</dbReference>
<dbReference type="InterPro" id="IPR004358">
    <property type="entry name" value="Sig_transdc_His_kin-like_C"/>
</dbReference>
<dbReference type="FunFam" id="3.40.50.300:FF:000483">
    <property type="entry name" value="Sensor histidine kinase KdpD"/>
    <property type="match status" value="1"/>
</dbReference>
<keyword evidence="4" id="KW-0597">Phosphoprotein</keyword>
<dbReference type="GO" id="GO:0005737">
    <property type="term" value="C:cytoplasm"/>
    <property type="evidence" value="ECO:0007669"/>
    <property type="project" value="UniProtKB-ARBA"/>
</dbReference>
<dbReference type="Proteomes" id="UP000249066">
    <property type="component" value="Unassembled WGS sequence"/>
</dbReference>
<keyword evidence="12 13" id="KW-0472">Membrane</keyword>
<dbReference type="GO" id="GO:0005524">
    <property type="term" value="F:ATP binding"/>
    <property type="evidence" value="ECO:0007669"/>
    <property type="project" value="UniProtKB-KW"/>
</dbReference>
<dbReference type="Gene3D" id="1.20.120.620">
    <property type="entry name" value="Backbone structure of the membrane domain of e. Coli histidine kinase receptor kdpd"/>
    <property type="match status" value="1"/>
</dbReference>
<dbReference type="InterPro" id="IPR005467">
    <property type="entry name" value="His_kinase_dom"/>
</dbReference>
<accession>A0A2W5C5F2</accession>
<dbReference type="SUPFAM" id="SSF55781">
    <property type="entry name" value="GAF domain-like"/>
    <property type="match status" value="1"/>
</dbReference>
<dbReference type="PRINTS" id="PR00344">
    <property type="entry name" value="BCTRLSENSOR"/>
</dbReference>
<dbReference type="SUPFAM" id="SSF55874">
    <property type="entry name" value="ATPase domain of HSP90 chaperone/DNA topoisomerase II/histidine kinase"/>
    <property type="match status" value="1"/>
</dbReference>
<gene>
    <name evidence="15" type="ORF">DI623_06375</name>
</gene>
<dbReference type="GO" id="GO:0000155">
    <property type="term" value="F:phosphorelay sensor kinase activity"/>
    <property type="evidence" value="ECO:0007669"/>
    <property type="project" value="InterPro"/>
</dbReference>
<comment type="subcellular location">
    <subcellularLocation>
        <location evidence="2">Membrane</location>
        <topology evidence="2">Multi-pass membrane protein</topology>
    </subcellularLocation>
</comment>
<dbReference type="SUPFAM" id="SSF47384">
    <property type="entry name" value="Homodimeric domain of signal transducing histidine kinase"/>
    <property type="match status" value="1"/>
</dbReference>
<dbReference type="SMART" id="SM00387">
    <property type="entry name" value="HATPase_c"/>
    <property type="match status" value="1"/>
</dbReference>
<dbReference type="EC" id="2.7.13.3" evidence="3"/>
<dbReference type="Gene3D" id="3.40.50.300">
    <property type="entry name" value="P-loop containing nucleotide triphosphate hydrolases"/>
    <property type="match status" value="1"/>
</dbReference>
<dbReference type="CDD" id="cd01987">
    <property type="entry name" value="USP_KdpD-like"/>
    <property type="match status" value="1"/>
</dbReference>
<evidence type="ECO:0000256" key="1">
    <source>
        <dbReference type="ARBA" id="ARBA00000085"/>
    </source>
</evidence>
<evidence type="ECO:0000256" key="2">
    <source>
        <dbReference type="ARBA" id="ARBA00004141"/>
    </source>
</evidence>
<dbReference type="InterPro" id="IPR036097">
    <property type="entry name" value="HisK_dim/P_sf"/>
</dbReference>
<dbReference type="InterPro" id="IPR052023">
    <property type="entry name" value="Histidine_kinase_KdpD"/>
</dbReference>
<dbReference type="GO" id="GO:0005886">
    <property type="term" value="C:plasma membrane"/>
    <property type="evidence" value="ECO:0007669"/>
    <property type="project" value="TreeGrafter"/>
</dbReference>
<proteinExistence type="predicted"/>
<dbReference type="PROSITE" id="PS50109">
    <property type="entry name" value="HIS_KIN"/>
    <property type="match status" value="1"/>
</dbReference>
<dbReference type="Pfam" id="PF02702">
    <property type="entry name" value="KdpD"/>
    <property type="match status" value="1"/>
</dbReference>
<evidence type="ECO:0000256" key="11">
    <source>
        <dbReference type="ARBA" id="ARBA00023012"/>
    </source>
</evidence>
<keyword evidence="6 13" id="KW-0812">Transmembrane</keyword>
<dbReference type="Gene3D" id="3.40.50.12370">
    <property type="match status" value="1"/>
</dbReference>
<dbReference type="Gene3D" id="3.30.565.10">
    <property type="entry name" value="Histidine kinase-like ATPase, C-terminal domain"/>
    <property type="match status" value="1"/>
</dbReference>
<evidence type="ECO:0000256" key="9">
    <source>
        <dbReference type="ARBA" id="ARBA00022840"/>
    </source>
</evidence>
<dbReference type="InterPro" id="IPR003594">
    <property type="entry name" value="HATPase_dom"/>
</dbReference>
<dbReference type="AlphaFoldDB" id="A0A2W5C5F2"/>
<evidence type="ECO:0000313" key="15">
    <source>
        <dbReference type="EMBL" id="PZO90545.1"/>
    </source>
</evidence>
<dbReference type="Pfam" id="PF00512">
    <property type="entry name" value="HisKA"/>
    <property type="match status" value="1"/>
</dbReference>
<organism evidence="15 16">
    <name type="scientific">Sphingomonas sanxanigenens</name>
    <dbReference type="NCBI Taxonomy" id="397260"/>
    <lineage>
        <taxon>Bacteria</taxon>
        <taxon>Pseudomonadati</taxon>
        <taxon>Pseudomonadota</taxon>
        <taxon>Alphaproteobacteria</taxon>
        <taxon>Sphingomonadales</taxon>
        <taxon>Sphingomonadaceae</taxon>
        <taxon>Sphingomonas</taxon>
    </lineage>
</organism>
<feature type="transmembrane region" description="Helical" evidence="13">
    <location>
        <begin position="433"/>
        <end position="454"/>
    </location>
</feature>
<dbReference type="InterPro" id="IPR003661">
    <property type="entry name" value="HisK_dim/P_dom"/>
</dbReference>
<dbReference type="InterPro" id="IPR029016">
    <property type="entry name" value="GAF-like_dom_sf"/>
</dbReference>
<keyword evidence="7" id="KW-0547">Nucleotide-binding</keyword>
<dbReference type="InterPro" id="IPR038318">
    <property type="entry name" value="KdpD_sf"/>
</dbReference>
<dbReference type="InterPro" id="IPR003852">
    <property type="entry name" value="Sig_transdc_His_kinase_KdpD_N"/>
</dbReference>
<keyword evidence="9" id="KW-0067">ATP-binding</keyword>
<feature type="domain" description="Histidine kinase" evidence="14">
    <location>
        <begin position="658"/>
        <end position="865"/>
    </location>
</feature>
<evidence type="ECO:0000256" key="6">
    <source>
        <dbReference type="ARBA" id="ARBA00022692"/>
    </source>
</evidence>
<dbReference type="SMART" id="SM00388">
    <property type="entry name" value="HisKA"/>
    <property type="match status" value="1"/>
</dbReference>
<dbReference type="Gene3D" id="1.10.287.130">
    <property type="match status" value="1"/>
</dbReference>
<protein>
    <recommendedName>
        <fullName evidence="3">histidine kinase</fullName>
        <ecNumber evidence="3">2.7.13.3</ecNumber>
    </recommendedName>
</protein>